<dbReference type="Proteomes" id="UP001142078">
    <property type="component" value="Unassembled WGS sequence"/>
</dbReference>
<dbReference type="Pfam" id="PF02588">
    <property type="entry name" value="YitT_membrane"/>
    <property type="match status" value="1"/>
</dbReference>
<organism evidence="8 9">
    <name type="scientific">Anaerosalibacter massiliensis</name>
    <dbReference type="NCBI Taxonomy" id="1347392"/>
    <lineage>
        <taxon>Bacteria</taxon>
        <taxon>Bacillati</taxon>
        <taxon>Bacillota</taxon>
        <taxon>Tissierellia</taxon>
        <taxon>Tissierellales</taxon>
        <taxon>Sporanaerobacteraceae</taxon>
        <taxon>Anaerosalibacter</taxon>
    </lineage>
</organism>
<gene>
    <name evidence="8" type="ORF">NSA23_05520</name>
</gene>
<dbReference type="Gene3D" id="3.30.70.120">
    <property type="match status" value="1"/>
</dbReference>
<keyword evidence="2" id="KW-1003">Cell membrane</keyword>
<evidence type="ECO:0000256" key="4">
    <source>
        <dbReference type="ARBA" id="ARBA00022989"/>
    </source>
</evidence>
<reference evidence="8" key="1">
    <citation type="submission" date="2022-07" db="EMBL/GenBank/DDBJ databases">
        <title>Enhanced cultured diversity of the mouse gut microbiota enables custom-made synthetic communities.</title>
        <authorList>
            <person name="Afrizal A."/>
        </authorList>
    </citation>
    <scope>NUCLEOTIDE SEQUENCE</scope>
    <source>
        <strain evidence="8">DSM 29482</strain>
    </source>
</reference>
<dbReference type="InterPro" id="IPR051461">
    <property type="entry name" value="UPF0750_membrane"/>
</dbReference>
<evidence type="ECO:0000256" key="3">
    <source>
        <dbReference type="ARBA" id="ARBA00022692"/>
    </source>
</evidence>
<feature type="transmembrane region" description="Helical" evidence="6">
    <location>
        <begin position="147"/>
        <end position="169"/>
    </location>
</feature>
<comment type="caution">
    <text evidence="8">The sequence shown here is derived from an EMBL/GenBank/DDBJ whole genome shotgun (WGS) entry which is preliminary data.</text>
</comment>
<dbReference type="OrthoDB" id="3180973at2"/>
<evidence type="ECO:0000313" key="9">
    <source>
        <dbReference type="Proteomes" id="UP001142078"/>
    </source>
</evidence>
<name>A0A9X2S4B6_9FIRM</name>
<dbReference type="AlphaFoldDB" id="A0A9X2S4B6"/>
<dbReference type="GO" id="GO:0005886">
    <property type="term" value="C:plasma membrane"/>
    <property type="evidence" value="ECO:0007669"/>
    <property type="project" value="UniProtKB-SubCell"/>
</dbReference>
<dbReference type="Pfam" id="PF10035">
    <property type="entry name" value="DUF2179"/>
    <property type="match status" value="1"/>
</dbReference>
<evidence type="ECO:0000256" key="2">
    <source>
        <dbReference type="ARBA" id="ARBA00022475"/>
    </source>
</evidence>
<evidence type="ECO:0000256" key="6">
    <source>
        <dbReference type="SAM" id="Phobius"/>
    </source>
</evidence>
<dbReference type="InterPro" id="IPR003740">
    <property type="entry name" value="YitT"/>
</dbReference>
<feature type="transmembrane region" description="Helical" evidence="6">
    <location>
        <begin position="175"/>
        <end position="194"/>
    </location>
</feature>
<evidence type="ECO:0000259" key="7">
    <source>
        <dbReference type="Pfam" id="PF10035"/>
    </source>
</evidence>
<dbReference type="PANTHER" id="PTHR33545">
    <property type="entry name" value="UPF0750 MEMBRANE PROTEIN YITT-RELATED"/>
    <property type="match status" value="1"/>
</dbReference>
<keyword evidence="3 6" id="KW-0812">Transmembrane</keyword>
<evidence type="ECO:0000256" key="1">
    <source>
        <dbReference type="ARBA" id="ARBA00004651"/>
    </source>
</evidence>
<dbReference type="EMBL" id="JANJZL010000003">
    <property type="protein sequence ID" value="MCR2043575.1"/>
    <property type="molecule type" value="Genomic_DNA"/>
</dbReference>
<dbReference type="RefSeq" id="WP_042678806.1">
    <property type="nucleotide sequence ID" value="NZ_CABKTM010000008.1"/>
</dbReference>
<dbReference type="InterPro" id="IPR015867">
    <property type="entry name" value="N-reg_PII/ATP_PRibTrfase_C"/>
</dbReference>
<keyword evidence="5 6" id="KW-0472">Membrane</keyword>
<sequence length="284" mass="31092">MVKNQKDFCVKLIKILLGSLIYSIAVNGFISPHHLLSGGVTGISLILQYLSNIPSGYWILIINIPIFVIGYKFVDRDFVVLSLIGTLAMSLLLILTKDIATTLKVDDIIISTIFGGVLTGVGAGIIFKAGASQGGTDIIAIIIRRKYGIKISTLYFALNGIIALLGVFITSLKLTLYTLVLMYIKSIAIDKTIVAFNKKKILLIVTSKEKEVSEVIINKIGRGTTFLYGEGAYTGIKRKIIYCVVTENELHRVKKLIEEIDEKALISIADAIDVQGRGFIKPLI</sequence>
<feature type="transmembrane region" description="Helical" evidence="6">
    <location>
        <begin position="12"/>
        <end position="30"/>
    </location>
</feature>
<accession>A0A9X2S4B6</accession>
<protein>
    <submittedName>
        <fullName evidence="8">YitT family protein</fullName>
    </submittedName>
</protein>
<dbReference type="PANTHER" id="PTHR33545:SF5">
    <property type="entry name" value="UPF0750 MEMBRANE PROTEIN YITT"/>
    <property type="match status" value="1"/>
</dbReference>
<comment type="subcellular location">
    <subcellularLocation>
        <location evidence="1">Cell membrane</location>
        <topology evidence="1">Multi-pass membrane protein</topology>
    </subcellularLocation>
</comment>
<keyword evidence="9" id="KW-1185">Reference proteome</keyword>
<dbReference type="PIRSF" id="PIRSF006483">
    <property type="entry name" value="Membrane_protein_YitT"/>
    <property type="match status" value="1"/>
</dbReference>
<feature type="transmembrane region" description="Helical" evidence="6">
    <location>
        <begin position="50"/>
        <end position="71"/>
    </location>
</feature>
<proteinExistence type="predicted"/>
<dbReference type="InterPro" id="IPR019264">
    <property type="entry name" value="DUF2179"/>
</dbReference>
<feature type="domain" description="DUF2179" evidence="7">
    <location>
        <begin position="222"/>
        <end position="276"/>
    </location>
</feature>
<dbReference type="CDD" id="cd16380">
    <property type="entry name" value="YitT_C"/>
    <property type="match status" value="1"/>
</dbReference>
<feature type="transmembrane region" description="Helical" evidence="6">
    <location>
        <begin position="78"/>
        <end position="96"/>
    </location>
</feature>
<evidence type="ECO:0000256" key="5">
    <source>
        <dbReference type="ARBA" id="ARBA00023136"/>
    </source>
</evidence>
<feature type="transmembrane region" description="Helical" evidence="6">
    <location>
        <begin position="108"/>
        <end position="127"/>
    </location>
</feature>
<evidence type="ECO:0000313" key="8">
    <source>
        <dbReference type="EMBL" id="MCR2043575.1"/>
    </source>
</evidence>
<keyword evidence="4 6" id="KW-1133">Transmembrane helix</keyword>